<feature type="domain" description="Peptidase M20 dimerisation" evidence="3">
    <location>
        <begin position="184"/>
        <end position="274"/>
    </location>
</feature>
<dbReference type="AlphaFoldDB" id="A0A1M7HY68"/>
<dbReference type="PANTHER" id="PTHR11014:SF63">
    <property type="entry name" value="METALLOPEPTIDASE, PUTATIVE (AFU_ORTHOLOGUE AFUA_6G09600)-RELATED"/>
    <property type="match status" value="1"/>
</dbReference>
<dbReference type="FunFam" id="3.30.70.360:FF:000001">
    <property type="entry name" value="N-acetyldiaminopimelate deacetylase"/>
    <property type="match status" value="1"/>
</dbReference>
<dbReference type="STRING" id="44933.SAMN05660971_02729"/>
<proteinExistence type="predicted"/>
<dbReference type="InterPro" id="IPR002933">
    <property type="entry name" value="Peptidase_M20"/>
</dbReference>
<gene>
    <name evidence="4" type="ORF">HCU01_18890</name>
    <name evidence="5" type="ORF">SAMN05660971_02729</name>
</gene>
<dbReference type="OrthoDB" id="9777385at2"/>
<dbReference type="GO" id="GO:0046872">
    <property type="term" value="F:metal ion binding"/>
    <property type="evidence" value="ECO:0007669"/>
    <property type="project" value="UniProtKB-KW"/>
</dbReference>
<dbReference type="NCBIfam" id="TIGR01891">
    <property type="entry name" value="amidohydrolases"/>
    <property type="match status" value="1"/>
</dbReference>
<dbReference type="Proteomes" id="UP000184123">
    <property type="component" value="Unassembled WGS sequence"/>
</dbReference>
<dbReference type="RefSeq" id="WP_073435754.1">
    <property type="nucleotide sequence ID" value="NZ_BJXU01000069.1"/>
</dbReference>
<keyword evidence="2" id="KW-0464">Manganese</keyword>
<dbReference type="GO" id="GO:0019877">
    <property type="term" value="P:diaminopimelate biosynthetic process"/>
    <property type="evidence" value="ECO:0007669"/>
    <property type="project" value="UniProtKB-ARBA"/>
</dbReference>
<accession>A0A1M7HY68</accession>
<dbReference type="SUPFAM" id="SSF53187">
    <property type="entry name" value="Zn-dependent exopeptidases"/>
    <property type="match status" value="1"/>
</dbReference>
<feature type="binding site" evidence="2">
    <location>
        <position position="99"/>
    </location>
    <ligand>
        <name>Mn(2+)</name>
        <dbReference type="ChEBI" id="CHEBI:29035"/>
        <label>2</label>
    </ligand>
</feature>
<dbReference type="EMBL" id="BJXU01000069">
    <property type="protein sequence ID" value="GEN23940.1"/>
    <property type="molecule type" value="Genomic_DNA"/>
</dbReference>
<evidence type="ECO:0000256" key="2">
    <source>
        <dbReference type="PIRSR" id="PIRSR005962-1"/>
    </source>
</evidence>
<name>A0A1M7HY68_9GAMM</name>
<keyword evidence="7" id="KW-1185">Reference proteome</keyword>
<evidence type="ECO:0000313" key="6">
    <source>
        <dbReference type="Proteomes" id="UP000184123"/>
    </source>
</evidence>
<sequence>MQEQEAERMIAFRQELHRYPELSCEEQHTARRIATMLREIGVDEVHEAIGGHGIVAIIHGHQPGATVGLRADMDALPLHEATGLAHGSTHANVMHACGHDGHTAMLMGATLNLVKARPPQGRVVLVFQPAEELGTGAPSMLEDGLLERFPMQAIFGLHNWPGVEAGSFVIHDVPHMASSDDFEACFHSEGGHGAMPHLTTDPIVAAGLFVTAIQQIVSRNVAPEDIAVVSLGCLQSGHASNIIPASAILKGTARCFKPDVRHQLERRIREVAEGVARASGCGVTLDYVPSTPAVVNDADCARLCRKVVEECWGHNRLVTHPISMGADDMGFLLEAIPGAYGWIGNGKGDTVPDLHQPDYDFNDDILAQGSDFLSNVALRFLDEHHQQPASTTTTRY</sequence>
<evidence type="ECO:0000259" key="3">
    <source>
        <dbReference type="Pfam" id="PF07687"/>
    </source>
</evidence>
<reference evidence="5 6" key="1">
    <citation type="submission" date="2016-11" db="EMBL/GenBank/DDBJ databases">
        <authorList>
            <person name="Jaros S."/>
            <person name="Januszkiewicz K."/>
            <person name="Wedrychowicz H."/>
        </authorList>
    </citation>
    <scope>NUCLEOTIDE SEQUENCE [LARGE SCALE GENOMIC DNA]</scope>
    <source>
        <strain evidence="5 6">DSM 4740</strain>
    </source>
</reference>
<feature type="binding site" evidence="2">
    <location>
        <position position="97"/>
    </location>
    <ligand>
        <name>Mn(2+)</name>
        <dbReference type="ChEBI" id="CHEBI:29035"/>
        <label>2</label>
    </ligand>
</feature>
<evidence type="ECO:0000256" key="1">
    <source>
        <dbReference type="ARBA" id="ARBA00022801"/>
    </source>
</evidence>
<organism evidence="5 6">
    <name type="scientific">Halomonas cupida</name>
    <dbReference type="NCBI Taxonomy" id="44933"/>
    <lineage>
        <taxon>Bacteria</taxon>
        <taxon>Pseudomonadati</taxon>
        <taxon>Pseudomonadota</taxon>
        <taxon>Gammaproteobacteria</taxon>
        <taxon>Oceanospirillales</taxon>
        <taxon>Halomonadaceae</taxon>
        <taxon>Halomonas</taxon>
    </lineage>
</organism>
<evidence type="ECO:0000313" key="4">
    <source>
        <dbReference type="EMBL" id="GEN23940.1"/>
    </source>
</evidence>
<dbReference type="PIRSF" id="PIRSF005962">
    <property type="entry name" value="Pept_M20D_amidohydro"/>
    <property type="match status" value="1"/>
</dbReference>
<feature type="binding site" evidence="2">
    <location>
        <position position="355"/>
    </location>
    <ligand>
        <name>Mn(2+)</name>
        <dbReference type="ChEBI" id="CHEBI:29035"/>
        <label>2</label>
    </ligand>
</feature>
<feature type="binding site" evidence="2">
    <location>
        <position position="158"/>
    </location>
    <ligand>
        <name>Mn(2+)</name>
        <dbReference type="ChEBI" id="CHEBI:29035"/>
        <label>2</label>
    </ligand>
</feature>
<dbReference type="EMBL" id="FRCA01000007">
    <property type="protein sequence ID" value="SHM33319.1"/>
    <property type="molecule type" value="Genomic_DNA"/>
</dbReference>
<reference evidence="4 7" key="2">
    <citation type="submission" date="2019-07" db="EMBL/GenBank/DDBJ databases">
        <title>Whole genome shotgun sequence of Halomonas cupida NBRC 102219.</title>
        <authorList>
            <person name="Hosoyama A."/>
            <person name="Uohara A."/>
            <person name="Ohji S."/>
            <person name="Ichikawa N."/>
        </authorList>
    </citation>
    <scope>NUCLEOTIDE SEQUENCE [LARGE SCALE GENOMIC DNA]</scope>
    <source>
        <strain evidence="4 7">NBRC 102219</strain>
    </source>
</reference>
<dbReference type="GO" id="GO:0050118">
    <property type="term" value="F:N-acetyldiaminopimelate deacetylase activity"/>
    <property type="evidence" value="ECO:0007669"/>
    <property type="project" value="UniProtKB-ARBA"/>
</dbReference>
<dbReference type="Gene3D" id="3.30.70.360">
    <property type="match status" value="1"/>
</dbReference>
<feature type="binding site" evidence="2">
    <location>
        <position position="132"/>
    </location>
    <ligand>
        <name>Mn(2+)</name>
        <dbReference type="ChEBI" id="CHEBI:29035"/>
        <label>2</label>
    </ligand>
</feature>
<evidence type="ECO:0000313" key="5">
    <source>
        <dbReference type="EMBL" id="SHM33319.1"/>
    </source>
</evidence>
<evidence type="ECO:0000313" key="7">
    <source>
        <dbReference type="Proteomes" id="UP000321726"/>
    </source>
</evidence>
<keyword evidence="1 5" id="KW-0378">Hydrolase</keyword>
<dbReference type="InterPro" id="IPR017439">
    <property type="entry name" value="Amidohydrolase"/>
</dbReference>
<protein>
    <submittedName>
        <fullName evidence="4 5">Hydrolase</fullName>
    </submittedName>
</protein>
<dbReference type="PANTHER" id="PTHR11014">
    <property type="entry name" value="PEPTIDASE M20 FAMILY MEMBER"/>
    <property type="match status" value="1"/>
</dbReference>
<dbReference type="Pfam" id="PF07687">
    <property type="entry name" value="M20_dimer"/>
    <property type="match status" value="1"/>
</dbReference>
<dbReference type="Gene3D" id="3.40.630.10">
    <property type="entry name" value="Zn peptidases"/>
    <property type="match status" value="1"/>
</dbReference>
<dbReference type="InterPro" id="IPR011650">
    <property type="entry name" value="Peptidase_M20_dimer"/>
</dbReference>
<comment type="cofactor">
    <cofactor evidence="2">
        <name>Mn(2+)</name>
        <dbReference type="ChEBI" id="CHEBI:29035"/>
    </cofactor>
    <text evidence="2">The Mn(2+) ion enhances activity.</text>
</comment>
<keyword evidence="2" id="KW-0479">Metal-binding</keyword>
<dbReference type="SUPFAM" id="SSF55031">
    <property type="entry name" value="Bacterial exopeptidase dimerisation domain"/>
    <property type="match status" value="1"/>
</dbReference>
<dbReference type="Proteomes" id="UP000321726">
    <property type="component" value="Unassembled WGS sequence"/>
</dbReference>
<dbReference type="InterPro" id="IPR036264">
    <property type="entry name" value="Bact_exopeptidase_dim_dom"/>
</dbReference>
<dbReference type="Pfam" id="PF01546">
    <property type="entry name" value="Peptidase_M20"/>
    <property type="match status" value="1"/>
</dbReference>